<keyword evidence="4" id="KW-0521">NADP</keyword>
<dbReference type="PANTHER" id="PTHR43616:SF5">
    <property type="entry name" value="GLYCEROL DEHYDROGENASE 1"/>
    <property type="match status" value="1"/>
</dbReference>
<evidence type="ECO:0000313" key="10">
    <source>
        <dbReference type="EMBL" id="MBB3157208.1"/>
    </source>
</evidence>
<dbReference type="EC" id="1.1.1.261" evidence="10"/>
<sequence length="482" mass="50297">MGAFSAISDPTDLDAVRAAIADAERPGALVALGLRTLVIEPGAASQAPARVRELLAPRGDRATVALLVDRTVIRSGAEDLKADVRALLEREFDVVETALGEPGHLHVDDEALDAATAATDGVDAVVSVGSGTISDIAKVASARAGGVPLVIVQTAASVDGFTDNVSVVLRAGAKRTIDSRWPDVVLADTTVIATAPVELNASGFGELQSLFTAPADWWLASQIGTDATFHTTPRDLLLEFAGDPSEWGVGLGRGDARPVEQLTRVLAIRGIGTGISGSTACLSGVEHLVSHMLDMYAVARGHEVGLHGAQVGVASVIAASAWDHLFELARSGRAIEPSSEDDERRVRDAFAVCDPSGALGGECWRDYSAKRDAWAAVDDPLALLADPDTLEAGLGAMRPDSEKIARALAVAGAPLTRDDLGAWITADIWRWAVANCLFMRNRVTVIDLLHAAGWWTDADVDAVLDRAAAAVRAAREAAGVTA</sequence>
<dbReference type="PANTHER" id="PTHR43616">
    <property type="entry name" value="GLYCEROL DEHYDROGENASE"/>
    <property type="match status" value="1"/>
</dbReference>
<keyword evidence="1" id="KW-0963">Cytoplasm</keyword>
<keyword evidence="3" id="KW-0479">Metal-binding</keyword>
<comment type="caution">
    <text evidence="10">The sequence shown here is derived from an EMBL/GenBank/DDBJ whole genome shotgun (WGS) entry which is preliminary data.</text>
</comment>
<keyword evidence="2" id="KW-0444">Lipid biosynthesis</keyword>
<dbReference type="GO" id="GO:0050492">
    <property type="term" value="F:glycerol-1-phosphate dehydrogenase [NAD(P)+] activity"/>
    <property type="evidence" value="ECO:0007669"/>
    <property type="project" value="UniProtKB-EC"/>
</dbReference>
<protein>
    <submittedName>
        <fullName evidence="10">Glycerol-1-phosphate dehydrogenase [NAD(P)+]</fullName>
        <ecNumber evidence="10">1.1.1.261</ecNumber>
    </submittedName>
</protein>
<evidence type="ECO:0000256" key="3">
    <source>
        <dbReference type="ARBA" id="ARBA00022723"/>
    </source>
</evidence>
<dbReference type="InterPro" id="IPR032837">
    <property type="entry name" value="G1PDH"/>
</dbReference>
<evidence type="ECO:0000256" key="9">
    <source>
        <dbReference type="ARBA" id="ARBA00023264"/>
    </source>
</evidence>
<evidence type="ECO:0000256" key="2">
    <source>
        <dbReference type="ARBA" id="ARBA00022516"/>
    </source>
</evidence>
<evidence type="ECO:0000256" key="6">
    <source>
        <dbReference type="ARBA" id="ARBA00023027"/>
    </source>
</evidence>
<accession>A0A7W5GF52</accession>
<dbReference type="GO" id="GO:0046872">
    <property type="term" value="F:metal ion binding"/>
    <property type="evidence" value="ECO:0007669"/>
    <property type="project" value="UniProtKB-KW"/>
</dbReference>
<dbReference type="SUPFAM" id="SSF56796">
    <property type="entry name" value="Dehydroquinate synthase-like"/>
    <property type="match status" value="1"/>
</dbReference>
<dbReference type="AlphaFoldDB" id="A0A7W5GF52"/>
<dbReference type="GO" id="GO:0008654">
    <property type="term" value="P:phospholipid biosynthetic process"/>
    <property type="evidence" value="ECO:0007669"/>
    <property type="project" value="UniProtKB-KW"/>
</dbReference>
<keyword evidence="8" id="KW-0594">Phospholipid biosynthesis</keyword>
<keyword evidence="7" id="KW-0443">Lipid metabolism</keyword>
<evidence type="ECO:0000256" key="4">
    <source>
        <dbReference type="ARBA" id="ARBA00022857"/>
    </source>
</evidence>
<gene>
    <name evidence="10" type="ORF">FHS07_000892</name>
</gene>
<evidence type="ECO:0000256" key="5">
    <source>
        <dbReference type="ARBA" id="ARBA00023002"/>
    </source>
</evidence>
<organism evidence="10 11">
    <name type="scientific">Microbacterium proteolyticum</name>
    <dbReference type="NCBI Taxonomy" id="1572644"/>
    <lineage>
        <taxon>Bacteria</taxon>
        <taxon>Bacillati</taxon>
        <taxon>Actinomycetota</taxon>
        <taxon>Actinomycetes</taxon>
        <taxon>Micrococcales</taxon>
        <taxon>Microbacteriaceae</taxon>
        <taxon>Microbacterium</taxon>
    </lineage>
</organism>
<evidence type="ECO:0000256" key="1">
    <source>
        <dbReference type="ARBA" id="ARBA00022490"/>
    </source>
</evidence>
<keyword evidence="5 10" id="KW-0560">Oxidoreductase</keyword>
<dbReference type="InterPro" id="IPR016205">
    <property type="entry name" value="Glycerol_DH"/>
</dbReference>
<evidence type="ECO:0000256" key="8">
    <source>
        <dbReference type="ARBA" id="ARBA00023209"/>
    </source>
</evidence>
<name>A0A7W5GF52_9MICO</name>
<dbReference type="RefSeq" id="WP_183418648.1">
    <property type="nucleotide sequence ID" value="NZ_JACHXY010000001.1"/>
</dbReference>
<keyword evidence="9" id="KW-1208">Phospholipid metabolism</keyword>
<dbReference type="Gene3D" id="1.20.1090.10">
    <property type="entry name" value="Dehydroquinate synthase-like - alpha domain"/>
    <property type="match status" value="1"/>
</dbReference>
<evidence type="ECO:0000256" key="7">
    <source>
        <dbReference type="ARBA" id="ARBA00023098"/>
    </source>
</evidence>
<dbReference type="EMBL" id="JACHXY010000001">
    <property type="protein sequence ID" value="MBB3157208.1"/>
    <property type="molecule type" value="Genomic_DNA"/>
</dbReference>
<dbReference type="Gene3D" id="3.40.50.1970">
    <property type="match status" value="1"/>
</dbReference>
<proteinExistence type="predicted"/>
<dbReference type="Proteomes" id="UP000543579">
    <property type="component" value="Unassembled WGS sequence"/>
</dbReference>
<keyword evidence="6" id="KW-0520">NAD</keyword>
<reference evidence="10 11" key="1">
    <citation type="submission" date="2020-08" db="EMBL/GenBank/DDBJ databases">
        <title>Genomic Encyclopedia of Type Strains, Phase III (KMG-III): the genomes of soil and plant-associated and newly described type strains.</title>
        <authorList>
            <person name="Whitman W."/>
        </authorList>
    </citation>
    <scope>NUCLEOTIDE SEQUENCE [LARGE SCALE GENOMIC DNA]</scope>
    <source>
        <strain evidence="10 11">CECT 8356</strain>
    </source>
</reference>
<dbReference type="Pfam" id="PF13685">
    <property type="entry name" value="Fe-ADH_2"/>
    <property type="match status" value="1"/>
</dbReference>
<evidence type="ECO:0000313" key="11">
    <source>
        <dbReference type="Proteomes" id="UP000543579"/>
    </source>
</evidence>